<comment type="caution">
    <text evidence="1">The sequence shown here is derived from an EMBL/GenBank/DDBJ whole genome shotgun (WGS) entry which is preliminary data.</text>
</comment>
<proteinExistence type="predicted"/>
<name>A0ABV1JIG4_NEIPO</name>
<organism evidence="1 2">
    <name type="scientific">Neisseria polysaccharea</name>
    <dbReference type="NCBI Taxonomy" id="489"/>
    <lineage>
        <taxon>Bacteria</taxon>
        <taxon>Pseudomonadati</taxon>
        <taxon>Pseudomonadota</taxon>
        <taxon>Betaproteobacteria</taxon>
        <taxon>Neisseriales</taxon>
        <taxon>Neisseriaceae</taxon>
        <taxon>Neisseria</taxon>
    </lineage>
</organism>
<sequence>MGTDGSLAWAGFCFRKQRIQGEKRSKVEHLASIFNAEDAALWGKNHHCQIVISPHTVIVSKVV</sequence>
<protein>
    <submittedName>
        <fullName evidence="1">Uncharacterized protein</fullName>
    </submittedName>
</protein>
<evidence type="ECO:0000313" key="2">
    <source>
        <dbReference type="Proteomes" id="UP001447151"/>
    </source>
</evidence>
<reference evidence="1 2" key="1">
    <citation type="submission" date="2024-05" db="EMBL/GenBank/DDBJ databases">
        <authorList>
            <person name="Matzinger S.R."/>
            <person name="Bankers L."/>
            <person name="Rossheim A."/>
            <person name="Hetherington-Rauth M.C."/>
            <person name="Smith A."/>
            <person name="Baird S."/>
            <person name="Polanco D."/>
        </authorList>
    </citation>
    <scope>NUCLEOTIDE SEQUENCE [LARGE SCALE GENOMIC DNA]</scope>
    <source>
        <strain evidence="1 2">2024CJ-00066</strain>
    </source>
</reference>
<dbReference type="Proteomes" id="UP001447151">
    <property type="component" value="Unassembled WGS sequence"/>
</dbReference>
<dbReference type="RefSeq" id="WP_349272495.1">
    <property type="nucleotide sequence ID" value="NZ_JBECZB010000002.1"/>
</dbReference>
<keyword evidence="2" id="KW-1185">Reference proteome</keyword>
<gene>
    <name evidence="1" type="ORF">ABM124_02835</name>
</gene>
<dbReference type="EMBL" id="JBECZB010000002">
    <property type="protein sequence ID" value="MEQ3510270.1"/>
    <property type="molecule type" value="Genomic_DNA"/>
</dbReference>
<accession>A0ABV1JIG4</accession>
<evidence type="ECO:0000313" key="1">
    <source>
        <dbReference type="EMBL" id="MEQ3510270.1"/>
    </source>
</evidence>